<evidence type="ECO:0000313" key="6">
    <source>
        <dbReference type="Proteomes" id="UP000229459"/>
    </source>
</evidence>
<dbReference type="PROSITE" id="PS00444">
    <property type="entry name" value="POLYPRENYL_SYNTHASE_2"/>
    <property type="match status" value="1"/>
</dbReference>
<keyword evidence="3" id="KW-0479">Metal-binding</keyword>
<evidence type="ECO:0000256" key="1">
    <source>
        <dbReference type="ARBA" id="ARBA00001946"/>
    </source>
</evidence>
<keyword evidence="2" id="KW-0808">Transferase</keyword>
<dbReference type="InterPro" id="IPR033749">
    <property type="entry name" value="Polyprenyl_synt_CS"/>
</dbReference>
<dbReference type="InterPro" id="IPR039702">
    <property type="entry name" value="FPS1-like"/>
</dbReference>
<dbReference type="PANTHER" id="PTHR11525">
    <property type="entry name" value="FARNESYL-PYROPHOSPHATE SYNTHETASE"/>
    <property type="match status" value="1"/>
</dbReference>
<dbReference type="Gene3D" id="1.10.600.10">
    <property type="entry name" value="Farnesyl Diphosphate Synthase"/>
    <property type="match status" value="1"/>
</dbReference>
<dbReference type="EMBL" id="PCSR01000115">
    <property type="protein sequence ID" value="PIP52735.1"/>
    <property type="molecule type" value="Genomic_DNA"/>
</dbReference>
<comment type="caution">
    <text evidence="5">The sequence shown here is derived from an EMBL/GenBank/DDBJ whole genome shotgun (WGS) entry which is preliminary data.</text>
</comment>
<dbReference type="GO" id="GO:0004337">
    <property type="term" value="F:(2E,6E)-farnesyl diphosphate synthase activity"/>
    <property type="evidence" value="ECO:0007669"/>
    <property type="project" value="TreeGrafter"/>
</dbReference>
<organism evidence="5 6">
    <name type="scientific">Candidatus Beckwithbacteria bacterium CG23_combo_of_CG06-09_8_20_14_all_34_8</name>
    <dbReference type="NCBI Taxonomy" id="1974497"/>
    <lineage>
        <taxon>Bacteria</taxon>
        <taxon>Candidatus Beckwithiibacteriota</taxon>
    </lineage>
</organism>
<accession>A0A2H0B501</accession>
<evidence type="ECO:0008006" key="7">
    <source>
        <dbReference type="Google" id="ProtNLM"/>
    </source>
</evidence>
<name>A0A2H0B501_9BACT</name>
<dbReference type="InterPro" id="IPR008949">
    <property type="entry name" value="Isoprenoid_synthase_dom_sf"/>
</dbReference>
<feature type="non-terminal residue" evidence="5">
    <location>
        <position position="1"/>
    </location>
</feature>
<comment type="cofactor">
    <cofactor evidence="1">
        <name>Mg(2+)</name>
        <dbReference type="ChEBI" id="CHEBI:18420"/>
    </cofactor>
</comment>
<gene>
    <name evidence="5" type="ORF">COX08_04800</name>
</gene>
<dbReference type="GO" id="GO:0045337">
    <property type="term" value="P:farnesyl diphosphate biosynthetic process"/>
    <property type="evidence" value="ECO:0007669"/>
    <property type="project" value="TreeGrafter"/>
</dbReference>
<proteinExistence type="predicted"/>
<evidence type="ECO:0000256" key="3">
    <source>
        <dbReference type="ARBA" id="ARBA00022723"/>
    </source>
</evidence>
<dbReference type="GO" id="GO:0004161">
    <property type="term" value="F:dimethylallyltranstransferase activity"/>
    <property type="evidence" value="ECO:0007669"/>
    <property type="project" value="TreeGrafter"/>
</dbReference>
<dbReference type="GO" id="GO:0005737">
    <property type="term" value="C:cytoplasm"/>
    <property type="evidence" value="ECO:0007669"/>
    <property type="project" value="TreeGrafter"/>
</dbReference>
<dbReference type="InterPro" id="IPR000092">
    <property type="entry name" value="Polyprenyl_synt"/>
</dbReference>
<evidence type="ECO:0000256" key="4">
    <source>
        <dbReference type="ARBA" id="ARBA00022842"/>
    </source>
</evidence>
<dbReference type="Pfam" id="PF00348">
    <property type="entry name" value="polyprenyl_synt"/>
    <property type="match status" value="1"/>
</dbReference>
<sequence>KQWENYFPIQNLTHYGESMGIITAIIGFHLAPLALNQCNFPDTIKQKALNYLFESALETGYGEALDISTTWQTLDEKKQSSKLIHQYKTVNYSAVSPLLFGATLADCHDDNFINNLTLYGQFLGKIFQIQDDILGIFGNPAKTGKSNESDIKEGRWTILIELLNKNCSQSDRKILLDILGKTKRTKLDINIVKKLMAKYAILEKTQAKALAYLYKGIEMIPNITDNKDYQDTLKNLLEFMIKREK</sequence>
<dbReference type="SUPFAM" id="SSF48576">
    <property type="entry name" value="Terpenoid synthases"/>
    <property type="match status" value="1"/>
</dbReference>
<dbReference type="PANTHER" id="PTHR11525:SF0">
    <property type="entry name" value="FARNESYL PYROPHOSPHATE SYNTHASE"/>
    <property type="match status" value="1"/>
</dbReference>
<dbReference type="GO" id="GO:0046872">
    <property type="term" value="F:metal ion binding"/>
    <property type="evidence" value="ECO:0007669"/>
    <property type="project" value="UniProtKB-KW"/>
</dbReference>
<evidence type="ECO:0000256" key="2">
    <source>
        <dbReference type="ARBA" id="ARBA00022679"/>
    </source>
</evidence>
<keyword evidence="4" id="KW-0460">Magnesium</keyword>
<evidence type="ECO:0000313" key="5">
    <source>
        <dbReference type="EMBL" id="PIP52735.1"/>
    </source>
</evidence>
<protein>
    <recommendedName>
        <fullName evidence="7">Polyprenyl synthetase</fullName>
    </recommendedName>
</protein>
<dbReference type="AlphaFoldDB" id="A0A2H0B501"/>
<reference evidence="5 6" key="1">
    <citation type="submission" date="2017-09" db="EMBL/GenBank/DDBJ databases">
        <title>Depth-based differentiation of microbial function through sediment-hosted aquifers and enrichment of novel symbionts in the deep terrestrial subsurface.</title>
        <authorList>
            <person name="Probst A.J."/>
            <person name="Ladd B."/>
            <person name="Jarett J.K."/>
            <person name="Geller-Mcgrath D.E."/>
            <person name="Sieber C.M."/>
            <person name="Emerson J.B."/>
            <person name="Anantharaman K."/>
            <person name="Thomas B.C."/>
            <person name="Malmstrom R."/>
            <person name="Stieglmeier M."/>
            <person name="Klingl A."/>
            <person name="Woyke T."/>
            <person name="Ryan C.M."/>
            <person name="Banfield J.F."/>
        </authorList>
    </citation>
    <scope>NUCLEOTIDE SEQUENCE [LARGE SCALE GENOMIC DNA]</scope>
    <source>
        <strain evidence="5">CG23_combo_of_CG06-09_8_20_14_all_34_8</strain>
    </source>
</reference>
<dbReference type="Proteomes" id="UP000229459">
    <property type="component" value="Unassembled WGS sequence"/>
</dbReference>